<sequence>MSIVDILRRDRLFAAFLLLLLLSMLLPLSVAASTSDWQQQVSDELCQRWQDIGGPGADCSISFPGLSPNFQLQHCEQPWQINLLRPLQPGRNGLEISCEQPWWRQNLAVQIQIFREVAVLARSVSAGQRLTAADISLVRHDIGALSKDFLTSADSLPGMELRRTLRAGTVLSRDMIALPVLVERGQQVNIRVQRPGIRIEMKGTALDAGSAGDRIRVRNESSQKIIRATVLERGLVQVD</sequence>
<evidence type="ECO:0000256" key="2">
    <source>
        <dbReference type="ARBA" id="ARBA00010474"/>
    </source>
</evidence>
<dbReference type="GO" id="GO:0042597">
    <property type="term" value="C:periplasmic space"/>
    <property type="evidence" value="ECO:0007669"/>
    <property type="project" value="UniProtKB-SubCell"/>
</dbReference>
<name>A0A9X7UW37_9GAMM</name>
<keyword evidence="7" id="KW-1005">Bacterial flagellum biogenesis</keyword>
<accession>A0A9X7UW37</accession>
<evidence type="ECO:0000256" key="7">
    <source>
        <dbReference type="RuleBase" id="RU362063"/>
    </source>
</evidence>
<comment type="subcellular location">
    <subcellularLocation>
        <location evidence="1 7">Periplasm</location>
    </subcellularLocation>
</comment>
<evidence type="ECO:0000256" key="1">
    <source>
        <dbReference type="ARBA" id="ARBA00004418"/>
    </source>
</evidence>
<feature type="signal peptide" evidence="7">
    <location>
        <begin position="1"/>
        <end position="32"/>
    </location>
</feature>
<keyword evidence="10" id="KW-1185">Reference proteome</keyword>
<keyword evidence="9" id="KW-0969">Cilium</keyword>
<keyword evidence="9" id="KW-0282">Flagellum</keyword>
<dbReference type="SMART" id="SM00858">
    <property type="entry name" value="SAF"/>
    <property type="match status" value="1"/>
</dbReference>
<feature type="domain" description="SAF" evidence="8">
    <location>
        <begin position="115"/>
        <end position="177"/>
    </location>
</feature>
<dbReference type="Gene3D" id="2.30.30.760">
    <property type="match status" value="1"/>
</dbReference>
<dbReference type="InterPro" id="IPR039246">
    <property type="entry name" value="Flagellar_FlgA"/>
</dbReference>
<dbReference type="GO" id="GO:0044780">
    <property type="term" value="P:bacterial-type flagellum assembly"/>
    <property type="evidence" value="ECO:0007669"/>
    <property type="project" value="InterPro"/>
</dbReference>
<keyword evidence="9" id="KW-0966">Cell projection</keyword>
<dbReference type="InterPro" id="IPR017585">
    <property type="entry name" value="SAF_FlgA"/>
</dbReference>
<evidence type="ECO:0000259" key="8">
    <source>
        <dbReference type="SMART" id="SM00858"/>
    </source>
</evidence>
<evidence type="ECO:0000256" key="6">
    <source>
        <dbReference type="ARBA" id="ARBA00025643"/>
    </source>
</evidence>
<dbReference type="PANTHER" id="PTHR36307">
    <property type="entry name" value="FLAGELLA BASAL BODY P-RING FORMATION PROTEIN FLGA"/>
    <property type="match status" value="1"/>
</dbReference>
<feature type="chain" id="PRO_5041014667" description="Flagella basal body P-ring formation protein FlgA" evidence="7">
    <location>
        <begin position="33"/>
        <end position="239"/>
    </location>
</feature>
<dbReference type="Proteomes" id="UP000596074">
    <property type="component" value="Chromosome"/>
</dbReference>
<evidence type="ECO:0000313" key="10">
    <source>
        <dbReference type="Proteomes" id="UP000596074"/>
    </source>
</evidence>
<dbReference type="Gene3D" id="3.90.1210.10">
    <property type="entry name" value="Antifreeze-like/N-acetylneuraminic acid synthase C-terminal domain"/>
    <property type="match status" value="1"/>
</dbReference>
<comment type="similarity">
    <text evidence="2 7">Belongs to the FlgA family.</text>
</comment>
<keyword evidence="5 7" id="KW-0574">Periplasm</keyword>
<dbReference type="InterPro" id="IPR013974">
    <property type="entry name" value="SAF"/>
</dbReference>
<proteinExistence type="inferred from homology"/>
<evidence type="ECO:0000256" key="3">
    <source>
        <dbReference type="ARBA" id="ARBA00014754"/>
    </source>
</evidence>
<gene>
    <name evidence="9" type="primary">flgA</name>
    <name evidence="9" type="ORF">GJQ55_09730</name>
</gene>
<dbReference type="AlphaFoldDB" id="A0A9X7UW37"/>
<reference evidence="9 10" key="1">
    <citation type="submission" date="2019-11" db="EMBL/GenBank/DDBJ databases">
        <title>Venatorbacter sp. nov. a predator of Campylobacter and other Gram-negative bacteria.</title>
        <authorList>
            <person name="Saeedi A."/>
            <person name="Cummings N.J."/>
            <person name="Connerton I.F."/>
            <person name="Connerton P.L."/>
        </authorList>
    </citation>
    <scope>NUCLEOTIDE SEQUENCE [LARGE SCALE GENOMIC DNA]</scope>
    <source>
        <strain evidence="9">XL5</strain>
    </source>
</reference>
<evidence type="ECO:0000313" key="9">
    <source>
        <dbReference type="EMBL" id="QQD24722.1"/>
    </source>
</evidence>
<protein>
    <recommendedName>
        <fullName evidence="3 7">Flagella basal body P-ring formation protein FlgA</fullName>
    </recommendedName>
</protein>
<organism evidence="9 10">
    <name type="scientific">Venatoribacter cucullus</name>
    <dbReference type="NCBI Taxonomy" id="2661630"/>
    <lineage>
        <taxon>Bacteria</taxon>
        <taxon>Pseudomonadati</taxon>
        <taxon>Pseudomonadota</taxon>
        <taxon>Gammaproteobacteria</taxon>
        <taxon>Oceanospirillales</taxon>
        <taxon>Oceanospirillaceae</taxon>
        <taxon>Venatoribacter</taxon>
    </lineage>
</organism>
<dbReference type="EMBL" id="CP046056">
    <property type="protein sequence ID" value="QQD24722.1"/>
    <property type="molecule type" value="Genomic_DNA"/>
</dbReference>
<dbReference type="PANTHER" id="PTHR36307:SF1">
    <property type="entry name" value="FLAGELLA BASAL BODY P-RING FORMATION PROTEIN FLGA"/>
    <property type="match status" value="1"/>
</dbReference>
<dbReference type="KEGG" id="vcw:GJQ55_09730"/>
<evidence type="ECO:0000256" key="4">
    <source>
        <dbReference type="ARBA" id="ARBA00022729"/>
    </source>
</evidence>
<dbReference type="NCBIfam" id="TIGR03170">
    <property type="entry name" value="flgA_cterm"/>
    <property type="match status" value="1"/>
</dbReference>
<dbReference type="Pfam" id="PF13144">
    <property type="entry name" value="ChapFlgA"/>
    <property type="match status" value="1"/>
</dbReference>
<comment type="function">
    <text evidence="6 7">Involved in the assembly process of the P-ring formation. It may associate with FlgF on the rod constituting a structure essential for the P-ring assembly or may act as a modulator protein for the P-ring assembly.</text>
</comment>
<evidence type="ECO:0000256" key="5">
    <source>
        <dbReference type="ARBA" id="ARBA00022764"/>
    </source>
</evidence>
<dbReference type="CDD" id="cd11614">
    <property type="entry name" value="SAF_CpaB_FlgA_like"/>
    <property type="match status" value="1"/>
</dbReference>
<keyword evidence="4 7" id="KW-0732">Signal</keyword>